<organism evidence="2 3">
    <name type="scientific">Anaerovorax odorimutans</name>
    <dbReference type="NCBI Taxonomy" id="109327"/>
    <lineage>
        <taxon>Bacteria</taxon>
        <taxon>Bacillati</taxon>
        <taxon>Bacillota</taxon>
        <taxon>Clostridia</taxon>
        <taxon>Peptostreptococcales</taxon>
        <taxon>Anaerovoracaceae</taxon>
        <taxon>Anaerovorax</taxon>
    </lineage>
</organism>
<keyword evidence="1" id="KW-1133">Transmembrane helix</keyword>
<comment type="caution">
    <text evidence="2">The sequence shown here is derived from an EMBL/GenBank/DDBJ whole genome shotgun (WGS) entry which is preliminary data.</text>
</comment>
<keyword evidence="1" id="KW-0472">Membrane</keyword>
<gene>
    <name evidence="2" type="ORF">NE619_00255</name>
</gene>
<name>A0ABT1RJ24_9FIRM</name>
<keyword evidence="1" id="KW-0812">Transmembrane</keyword>
<evidence type="ECO:0000313" key="3">
    <source>
        <dbReference type="Proteomes" id="UP001524502"/>
    </source>
</evidence>
<dbReference type="EMBL" id="JANFXK010000001">
    <property type="protein sequence ID" value="MCQ4635164.1"/>
    <property type="molecule type" value="Genomic_DNA"/>
</dbReference>
<evidence type="ECO:0000256" key="1">
    <source>
        <dbReference type="SAM" id="Phobius"/>
    </source>
</evidence>
<evidence type="ECO:0000313" key="2">
    <source>
        <dbReference type="EMBL" id="MCQ4635164.1"/>
    </source>
</evidence>
<dbReference type="RefSeq" id="WP_256130366.1">
    <property type="nucleotide sequence ID" value="NZ_JANFXK010000001.1"/>
</dbReference>
<proteinExistence type="predicted"/>
<dbReference type="Proteomes" id="UP001524502">
    <property type="component" value="Unassembled WGS sequence"/>
</dbReference>
<feature type="transmembrane region" description="Helical" evidence="1">
    <location>
        <begin position="12"/>
        <end position="32"/>
    </location>
</feature>
<keyword evidence="3" id="KW-1185">Reference proteome</keyword>
<sequence length="288" mass="32655">MDVMKPATRMVAICLGVIAAVAVILFALSQYLRVDYPVPCQVYGAHPVYAGEEALTMNQELFRIPYIRCKAGKHHIEEISFKEFPQLIMTDVDMPDEEEGDDTRTDYYTLKSVSISLMEDEEPFPGLQEPITLTTATIFYDDDTQQTFDIGKIVLYPQADEAEQVLENNGDTYKDNGAYRASYRTKTDLTLQAFECGPELKDPQLKVNKKEFSDVKDQLIKKDYQLDFALTIGEQPFTFYAPTIRVTCKTSNGRSYTQTLGSFDADIDMYEGPSFFETLSYLKGRGVI</sequence>
<reference evidence="2 3" key="1">
    <citation type="submission" date="2022-06" db="EMBL/GenBank/DDBJ databases">
        <title>Isolation of gut microbiota from human fecal samples.</title>
        <authorList>
            <person name="Pamer E.G."/>
            <person name="Barat B."/>
            <person name="Waligurski E."/>
            <person name="Medina S."/>
            <person name="Paddock L."/>
            <person name="Mostad J."/>
        </authorList>
    </citation>
    <scope>NUCLEOTIDE SEQUENCE [LARGE SCALE GENOMIC DNA]</scope>
    <source>
        <strain evidence="2 3">SL.3.17</strain>
    </source>
</reference>
<accession>A0ABT1RJ24</accession>
<protein>
    <submittedName>
        <fullName evidence="2">Uncharacterized protein</fullName>
    </submittedName>
</protein>